<name>A0A507E3G5_9FUNG</name>
<evidence type="ECO:0000256" key="3">
    <source>
        <dbReference type="ARBA" id="ARBA00022630"/>
    </source>
</evidence>
<evidence type="ECO:0000259" key="11">
    <source>
        <dbReference type="Pfam" id="PF07992"/>
    </source>
</evidence>
<evidence type="ECO:0000256" key="4">
    <source>
        <dbReference type="ARBA" id="ARBA00022719"/>
    </source>
</evidence>
<comment type="caution">
    <text evidence="12">The sequence shown here is derived from an EMBL/GenBank/DDBJ whole genome shotgun (WGS) entry which is preliminary data.</text>
</comment>
<evidence type="ECO:0000313" key="13">
    <source>
        <dbReference type="Proteomes" id="UP000318582"/>
    </source>
</evidence>
<dbReference type="GO" id="GO:0048038">
    <property type="term" value="F:quinone binding"/>
    <property type="evidence" value="ECO:0007669"/>
    <property type="project" value="UniProtKB-KW"/>
</dbReference>
<dbReference type="Proteomes" id="UP000318582">
    <property type="component" value="Unassembled WGS sequence"/>
</dbReference>
<dbReference type="AlphaFoldDB" id="A0A507E3G5"/>
<sequence>MFSRATLARRSLSAASRRGLATVTTAKPNPQYKVVVIGGGSAGLAVAARVARDPLFQGKKEILVIDPSSKHYYQPLWTFVGAGLKKLSESEMAMGELIPKQADWLRESVSKVDPKNNVVVTNGSEIKYDFLVVAPGIKLDFEKIAGLKESLGRDGVTSNYAVESVEKTNEFIQAFKGGNAIFTQPATPIKCAGAPQKIAYLAEEIFRNKGIRDQTNVQFHSGMGKIFAIDKYAEELTKVCQSRDINVNLLSNLVEVRSDKKEAVFKSLGPQGGESIVKYDLLHVTPPMSAPAFIKESGIANADGWVDVNKETTQHTTYPNIFSLGDASGLPTSKTAAAAAAQSAVTGENLLQAIKSTAGSPSAYNGYTSCPLITGKGKLILAEFSGYTGKPLETFPFNQATESAFSYYLTSDIIPSIYWNGQVKGLWGGPTGIRKLTNPFNNS</sequence>
<dbReference type="PANTHER" id="PTHR10632">
    <property type="entry name" value="SULFIDE:QUINONE OXIDOREDUCTASE"/>
    <property type="match status" value="1"/>
</dbReference>
<comment type="subcellular location">
    <subcellularLocation>
        <location evidence="2">Mitochondrion</location>
    </subcellularLocation>
</comment>
<keyword evidence="3" id="KW-0285">Flavoprotein</keyword>
<dbReference type="SUPFAM" id="SSF51905">
    <property type="entry name" value="FAD/NAD(P)-binding domain"/>
    <property type="match status" value="1"/>
</dbReference>
<proteinExistence type="inferred from homology"/>
<dbReference type="Gene3D" id="3.50.50.60">
    <property type="entry name" value="FAD/NAD(P)-binding domain"/>
    <property type="match status" value="2"/>
</dbReference>
<evidence type="ECO:0000256" key="1">
    <source>
        <dbReference type="ARBA" id="ARBA00001974"/>
    </source>
</evidence>
<reference evidence="12 13" key="1">
    <citation type="journal article" date="2019" name="Sci. Rep.">
        <title>Comparative genomics of chytrid fungi reveal insights into the obligate biotrophic and pathogenic lifestyle of Synchytrium endobioticum.</title>
        <authorList>
            <person name="van de Vossenberg B.T.L.H."/>
            <person name="Warris S."/>
            <person name="Nguyen H.D.T."/>
            <person name="van Gent-Pelzer M.P.E."/>
            <person name="Joly D.L."/>
            <person name="van de Geest H.C."/>
            <person name="Bonants P.J.M."/>
            <person name="Smith D.S."/>
            <person name="Levesque C.A."/>
            <person name="van der Lee T.A.J."/>
        </authorList>
    </citation>
    <scope>NUCLEOTIDE SEQUENCE [LARGE SCALE GENOMIC DNA]</scope>
    <source>
        <strain evidence="12 13">CBS 809.83</strain>
    </source>
</reference>
<dbReference type="InterPro" id="IPR023753">
    <property type="entry name" value="FAD/NAD-binding_dom"/>
</dbReference>
<keyword evidence="4" id="KW-0874">Quinone</keyword>
<dbReference type="EMBL" id="QEAQ01000034">
    <property type="protein sequence ID" value="TPX58613.1"/>
    <property type="molecule type" value="Genomic_DNA"/>
</dbReference>
<dbReference type="GO" id="GO:0070221">
    <property type="term" value="P:sulfide oxidation, using sulfide:quinone oxidoreductase"/>
    <property type="evidence" value="ECO:0007669"/>
    <property type="project" value="TreeGrafter"/>
</dbReference>
<evidence type="ECO:0000256" key="2">
    <source>
        <dbReference type="ARBA" id="ARBA00004173"/>
    </source>
</evidence>
<gene>
    <name evidence="12" type="ORF">PhCBS80983_g02999</name>
</gene>
<dbReference type="GO" id="GO:0005739">
    <property type="term" value="C:mitochondrion"/>
    <property type="evidence" value="ECO:0007669"/>
    <property type="project" value="UniProtKB-SubCell"/>
</dbReference>
<evidence type="ECO:0000256" key="7">
    <source>
        <dbReference type="ARBA" id="ARBA00023002"/>
    </source>
</evidence>
<dbReference type="STRING" id="109895.A0A507E3G5"/>
<evidence type="ECO:0000256" key="10">
    <source>
        <dbReference type="ARBA" id="ARBA00070160"/>
    </source>
</evidence>
<dbReference type="FunFam" id="3.50.50.60:FF:000034">
    <property type="entry name" value="sulfide:quinone oxidoreductase, mitochondrial"/>
    <property type="match status" value="1"/>
</dbReference>
<evidence type="ECO:0000256" key="8">
    <source>
        <dbReference type="ARBA" id="ARBA00023128"/>
    </source>
</evidence>
<comment type="cofactor">
    <cofactor evidence="1">
        <name>FAD</name>
        <dbReference type="ChEBI" id="CHEBI:57692"/>
    </cofactor>
</comment>
<dbReference type="Pfam" id="PF07992">
    <property type="entry name" value="Pyr_redox_2"/>
    <property type="match status" value="1"/>
</dbReference>
<evidence type="ECO:0000313" key="12">
    <source>
        <dbReference type="EMBL" id="TPX58613.1"/>
    </source>
</evidence>
<comment type="similarity">
    <text evidence="9">Belongs to the SQRD family.</text>
</comment>
<protein>
    <recommendedName>
        <fullName evidence="10">Sulfide:quinone oxidoreductase, mitochondrial</fullName>
    </recommendedName>
</protein>
<keyword evidence="7" id="KW-0560">Oxidoreductase</keyword>
<feature type="domain" description="FAD/NAD(P)-binding" evidence="11">
    <location>
        <begin position="32"/>
        <end position="162"/>
    </location>
</feature>
<dbReference type="OrthoDB" id="5376590at2759"/>
<dbReference type="PRINTS" id="PR00469">
    <property type="entry name" value="PNDRDTASEII"/>
</dbReference>
<evidence type="ECO:0000256" key="5">
    <source>
        <dbReference type="ARBA" id="ARBA00022827"/>
    </source>
</evidence>
<keyword evidence="8" id="KW-0496">Mitochondrion</keyword>
<organism evidence="12 13">
    <name type="scientific">Powellomyces hirtus</name>
    <dbReference type="NCBI Taxonomy" id="109895"/>
    <lineage>
        <taxon>Eukaryota</taxon>
        <taxon>Fungi</taxon>
        <taxon>Fungi incertae sedis</taxon>
        <taxon>Chytridiomycota</taxon>
        <taxon>Chytridiomycota incertae sedis</taxon>
        <taxon>Chytridiomycetes</taxon>
        <taxon>Spizellomycetales</taxon>
        <taxon>Powellomycetaceae</taxon>
        <taxon>Powellomyces</taxon>
    </lineage>
</organism>
<keyword evidence="5" id="KW-0274">FAD</keyword>
<dbReference type="PRINTS" id="PR00368">
    <property type="entry name" value="FADPNR"/>
</dbReference>
<dbReference type="PANTHER" id="PTHR10632:SF2">
    <property type="entry name" value="SULFIDE:QUINONE OXIDOREDUCTASE, MITOCHONDRIAL"/>
    <property type="match status" value="1"/>
</dbReference>
<dbReference type="InterPro" id="IPR036188">
    <property type="entry name" value="FAD/NAD-bd_sf"/>
</dbReference>
<accession>A0A507E3G5</accession>
<evidence type="ECO:0000256" key="9">
    <source>
        <dbReference type="ARBA" id="ARBA00060891"/>
    </source>
</evidence>
<dbReference type="InterPro" id="IPR015904">
    <property type="entry name" value="Sulphide_quinone_reductase"/>
</dbReference>
<dbReference type="GO" id="GO:0071949">
    <property type="term" value="F:FAD binding"/>
    <property type="evidence" value="ECO:0007669"/>
    <property type="project" value="TreeGrafter"/>
</dbReference>
<dbReference type="GO" id="GO:0070224">
    <property type="term" value="F:sulfide:quinone oxidoreductase activity"/>
    <property type="evidence" value="ECO:0007669"/>
    <property type="project" value="TreeGrafter"/>
</dbReference>
<keyword evidence="13" id="KW-1185">Reference proteome</keyword>
<evidence type="ECO:0000256" key="6">
    <source>
        <dbReference type="ARBA" id="ARBA00022946"/>
    </source>
</evidence>
<keyword evidence="6" id="KW-0809">Transit peptide</keyword>